<dbReference type="PROSITE" id="PS51000">
    <property type="entry name" value="HTH_DEOR_2"/>
    <property type="match status" value="1"/>
</dbReference>
<evidence type="ECO:0000256" key="2">
    <source>
        <dbReference type="ARBA" id="ARBA00023125"/>
    </source>
</evidence>
<keyword evidence="2" id="KW-0238">DNA-binding</keyword>
<evidence type="ECO:0000256" key="1">
    <source>
        <dbReference type="ARBA" id="ARBA00023015"/>
    </source>
</evidence>
<sequence length="278" mass="29599">MIRSERLTTILDTIADTGTVTVEQLVDDLDISPATARRDLDALAERGLLRRTRGGARSNIVAFDTPVRQKRMQQLTEKTTIARYCLNYLEPGCVVGMSGGSTVGTIAQQLVEWAAEQSPSDLPTNYPVVTVVTNAIDIAYLLAGSTNMKIVLIGGVLNGNSYELTGPLGATVLGQLSMDVAFIGANGIDENGPGTVDEFEAQTNRMMATRAITPVVVADHAKFGRRSFSSLGGIDTVSTIVTDSDVDPAWTRRLTQLGYSVIIAHQDAGAPSAQRSAI</sequence>
<name>A0A934I2P8_9CORY</name>
<dbReference type="SUPFAM" id="SSF46785">
    <property type="entry name" value="Winged helix' DNA-binding domain"/>
    <property type="match status" value="1"/>
</dbReference>
<dbReference type="Proteomes" id="UP000645966">
    <property type="component" value="Unassembled WGS sequence"/>
</dbReference>
<dbReference type="GO" id="GO:0003700">
    <property type="term" value="F:DNA-binding transcription factor activity"/>
    <property type="evidence" value="ECO:0007669"/>
    <property type="project" value="InterPro"/>
</dbReference>
<keyword evidence="1" id="KW-0805">Transcription regulation</keyword>
<evidence type="ECO:0000313" key="5">
    <source>
        <dbReference type="EMBL" id="MBI8990175.1"/>
    </source>
</evidence>
<dbReference type="Gene3D" id="3.40.50.1360">
    <property type="match status" value="1"/>
</dbReference>
<dbReference type="InterPro" id="IPR050313">
    <property type="entry name" value="Carb_Metab_HTH_regulators"/>
</dbReference>
<keyword evidence="6" id="KW-1185">Reference proteome</keyword>
<organism evidence="5 6">
    <name type="scientific">Corynebacterium meridianum</name>
    <dbReference type="NCBI Taxonomy" id="2765363"/>
    <lineage>
        <taxon>Bacteria</taxon>
        <taxon>Bacillati</taxon>
        <taxon>Actinomycetota</taxon>
        <taxon>Actinomycetes</taxon>
        <taxon>Mycobacteriales</taxon>
        <taxon>Corynebacteriaceae</taxon>
        <taxon>Corynebacterium</taxon>
    </lineage>
</organism>
<dbReference type="SMART" id="SM01134">
    <property type="entry name" value="DeoRC"/>
    <property type="match status" value="1"/>
</dbReference>
<dbReference type="InterPro" id="IPR036388">
    <property type="entry name" value="WH-like_DNA-bd_sf"/>
</dbReference>
<dbReference type="GO" id="GO:0003677">
    <property type="term" value="F:DNA binding"/>
    <property type="evidence" value="ECO:0007669"/>
    <property type="project" value="UniProtKB-KW"/>
</dbReference>
<dbReference type="InterPro" id="IPR037171">
    <property type="entry name" value="NagB/RpiA_transferase-like"/>
</dbReference>
<dbReference type="InterPro" id="IPR018356">
    <property type="entry name" value="Tscrpt_reg_HTH_DeoR_CS"/>
</dbReference>
<proteinExistence type="predicted"/>
<dbReference type="Pfam" id="PF08220">
    <property type="entry name" value="HTH_DeoR"/>
    <property type="match status" value="1"/>
</dbReference>
<accession>A0A934I2P8</accession>
<dbReference type="EMBL" id="JAEIOS010000015">
    <property type="protein sequence ID" value="MBI8990175.1"/>
    <property type="molecule type" value="Genomic_DNA"/>
</dbReference>
<reference evidence="5" key="1">
    <citation type="submission" date="2020-12" db="EMBL/GenBank/DDBJ databases">
        <title>Genome public.</title>
        <authorList>
            <person name="Sun Q."/>
        </authorList>
    </citation>
    <scope>NUCLEOTIDE SEQUENCE</scope>
    <source>
        <strain evidence="5">CCM 8863</strain>
    </source>
</reference>
<dbReference type="Pfam" id="PF00455">
    <property type="entry name" value="DeoRC"/>
    <property type="match status" value="1"/>
</dbReference>
<dbReference type="PRINTS" id="PR00037">
    <property type="entry name" value="HTHLACR"/>
</dbReference>
<dbReference type="InterPro" id="IPR014036">
    <property type="entry name" value="DeoR-like_C"/>
</dbReference>
<evidence type="ECO:0000313" key="6">
    <source>
        <dbReference type="Proteomes" id="UP000645966"/>
    </source>
</evidence>
<dbReference type="AlphaFoldDB" id="A0A934I2P8"/>
<dbReference type="PANTHER" id="PTHR30363:SF44">
    <property type="entry name" value="AGA OPERON TRANSCRIPTIONAL REPRESSOR-RELATED"/>
    <property type="match status" value="1"/>
</dbReference>
<feature type="domain" description="HTH deoR-type" evidence="4">
    <location>
        <begin position="3"/>
        <end position="58"/>
    </location>
</feature>
<dbReference type="Gene3D" id="1.10.10.10">
    <property type="entry name" value="Winged helix-like DNA-binding domain superfamily/Winged helix DNA-binding domain"/>
    <property type="match status" value="1"/>
</dbReference>
<dbReference type="SMART" id="SM00420">
    <property type="entry name" value="HTH_DEOR"/>
    <property type="match status" value="1"/>
</dbReference>
<dbReference type="PROSITE" id="PS00894">
    <property type="entry name" value="HTH_DEOR_1"/>
    <property type="match status" value="1"/>
</dbReference>
<gene>
    <name evidence="5" type="ORF">JDV75_10475</name>
</gene>
<comment type="caution">
    <text evidence="5">The sequence shown here is derived from an EMBL/GenBank/DDBJ whole genome shotgun (WGS) entry which is preliminary data.</text>
</comment>
<dbReference type="InterPro" id="IPR001034">
    <property type="entry name" value="DeoR_HTH"/>
</dbReference>
<evidence type="ECO:0000259" key="4">
    <source>
        <dbReference type="PROSITE" id="PS51000"/>
    </source>
</evidence>
<dbReference type="RefSeq" id="WP_198739193.1">
    <property type="nucleotide sequence ID" value="NZ_JAEIOS010000015.1"/>
</dbReference>
<keyword evidence="3" id="KW-0804">Transcription</keyword>
<dbReference type="InterPro" id="IPR036390">
    <property type="entry name" value="WH_DNA-bd_sf"/>
</dbReference>
<dbReference type="SUPFAM" id="SSF100950">
    <property type="entry name" value="NagB/RpiA/CoA transferase-like"/>
    <property type="match status" value="1"/>
</dbReference>
<dbReference type="PANTHER" id="PTHR30363">
    <property type="entry name" value="HTH-TYPE TRANSCRIPTIONAL REGULATOR SRLR-RELATED"/>
    <property type="match status" value="1"/>
</dbReference>
<protein>
    <submittedName>
        <fullName evidence="5">DeoR/GlpR transcriptional regulator</fullName>
    </submittedName>
</protein>
<evidence type="ECO:0000256" key="3">
    <source>
        <dbReference type="ARBA" id="ARBA00023163"/>
    </source>
</evidence>